<gene>
    <name evidence="1" type="ORF">BHQ17_22410</name>
</gene>
<accession>A0A1E3R748</accession>
<dbReference type="EMBL" id="MIGZ01000172">
    <property type="protein sequence ID" value="ODQ85639.1"/>
    <property type="molecule type" value="Genomic_DNA"/>
</dbReference>
<reference evidence="2" key="1">
    <citation type="submission" date="2016-09" db="EMBL/GenBank/DDBJ databases">
        <authorList>
            <person name="Greninger A.L."/>
            <person name="Jerome K.R."/>
            <person name="Mcnair B."/>
            <person name="Wallis C."/>
            <person name="Fang F."/>
        </authorList>
    </citation>
    <scope>NUCLEOTIDE SEQUENCE [LARGE SCALE GENOMIC DNA]</scope>
    <source>
        <strain evidence="2">M7</strain>
    </source>
</reference>
<keyword evidence="2" id="KW-1185">Reference proteome</keyword>
<organism evidence="1 2">
    <name type="scientific">Mycolicibacterium holsaticum</name>
    <dbReference type="NCBI Taxonomy" id="152142"/>
    <lineage>
        <taxon>Bacteria</taxon>
        <taxon>Bacillati</taxon>
        <taxon>Actinomycetota</taxon>
        <taxon>Actinomycetes</taxon>
        <taxon>Mycobacteriales</taxon>
        <taxon>Mycobacteriaceae</taxon>
        <taxon>Mycolicibacterium</taxon>
    </lineage>
</organism>
<name>A0A1E3R748_9MYCO</name>
<dbReference type="InterPro" id="IPR012440">
    <property type="entry name" value="DUF1641"/>
</dbReference>
<evidence type="ECO:0000313" key="2">
    <source>
        <dbReference type="Proteomes" id="UP000094243"/>
    </source>
</evidence>
<dbReference type="RefSeq" id="WP_069407301.1">
    <property type="nucleotide sequence ID" value="NZ_MIGZ01000172.1"/>
</dbReference>
<evidence type="ECO:0000313" key="1">
    <source>
        <dbReference type="EMBL" id="ODQ85639.1"/>
    </source>
</evidence>
<comment type="caution">
    <text evidence="1">The sequence shown here is derived from an EMBL/GenBank/DDBJ whole genome shotgun (WGS) entry which is preliminary data.</text>
</comment>
<dbReference type="OrthoDB" id="3789971at2"/>
<dbReference type="Pfam" id="PF07849">
    <property type="entry name" value="DUF1641"/>
    <property type="match status" value="1"/>
</dbReference>
<evidence type="ECO:0008006" key="3">
    <source>
        <dbReference type="Google" id="ProtNLM"/>
    </source>
</evidence>
<dbReference type="PANTHER" id="PTHR39180">
    <property type="match status" value="1"/>
</dbReference>
<dbReference type="PANTHER" id="PTHR39180:SF2">
    <property type="entry name" value="DUF1641 DOMAIN-CONTAINING PROTEIN"/>
    <property type="match status" value="1"/>
</dbReference>
<dbReference type="AlphaFoldDB" id="A0A1E3R748"/>
<dbReference type="Proteomes" id="UP000094243">
    <property type="component" value="Unassembled WGS sequence"/>
</dbReference>
<protein>
    <recommendedName>
        <fullName evidence="3">DUF1641 domain-containing protein</fullName>
    </recommendedName>
</protein>
<proteinExistence type="predicted"/>
<sequence length="182" mass="18699">MTANGQVIAISPADALRQRLDDPAVAASLNDLLDHADLLAILVEGLDGMVRRGDEIGASVVAAVDELRESTAPGAIPGVESFRAVDLRGLASSLAALSGALVDATPALNTLLTSRLTDPQAADVLAQLGQALVEGKAAAAADPGGPKGIFGLWRVSKDKDIVRGLGFMIQVARAFGRRLAQE</sequence>